<keyword evidence="10" id="KW-1185">Reference proteome</keyword>
<proteinExistence type="predicted"/>
<feature type="domain" description="Myb-like" evidence="7">
    <location>
        <begin position="23"/>
        <end position="69"/>
    </location>
</feature>
<dbReference type="FunFam" id="1.10.10.60:FF:000060">
    <property type="entry name" value="MYB transcription factor"/>
    <property type="match status" value="1"/>
</dbReference>
<dbReference type="PROSITE" id="PS50090">
    <property type="entry name" value="MYB_LIKE"/>
    <property type="match status" value="2"/>
</dbReference>
<evidence type="ECO:0000256" key="3">
    <source>
        <dbReference type="ARBA" id="ARBA00023015"/>
    </source>
</evidence>
<keyword evidence="4" id="KW-0238">DNA-binding</keyword>
<evidence type="ECO:0000259" key="7">
    <source>
        <dbReference type="PROSITE" id="PS50090"/>
    </source>
</evidence>
<comment type="caution">
    <text evidence="9">The sequence shown here is derived from an EMBL/GenBank/DDBJ whole genome shotgun (WGS) entry which is preliminary data.</text>
</comment>
<feature type="domain" description="Myb-like" evidence="7">
    <location>
        <begin position="73"/>
        <end position="116"/>
    </location>
</feature>
<dbReference type="GO" id="GO:0000978">
    <property type="term" value="F:RNA polymerase II cis-regulatory region sequence-specific DNA binding"/>
    <property type="evidence" value="ECO:0007669"/>
    <property type="project" value="TreeGrafter"/>
</dbReference>
<name>A0AAN9RHU3_PHACN</name>
<dbReference type="SMART" id="SM00717">
    <property type="entry name" value="SANT"/>
    <property type="match status" value="2"/>
</dbReference>
<dbReference type="PANTHER" id="PTHR45614:SF53">
    <property type="entry name" value="TRANSCRIPTIONAL ACTIVATOR MYB-LIKE"/>
    <property type="match status" value="1"/>
</dbReference>
<dbReference type="Pfam" id="PF00249">
    <property type="entry name" value="Myb_DNA-binding"/>
    <property type="match status" value="2"/>
</dbReference>
<dbReference type="PANTHER" id="PTHR45614">
    <property type="entry name" value="MYB PROTEIN-RELATED"/>
    <property type="match status" value="1"/>
</dbReference>
<evidence type="ECO:0000256" key="6">
    <source>
        <dbReference type="ARBA" id="ARBA00023242"/>
    </source>
</evidence>
<dbReference type="InterPro" id="IPR050560">
    <property type="entry name" value="MYB_TF"/>
</dbReference>
<evidence type="ECO:0000256" key="2">
    <source>
        <dbReference type="ARBA" id="ARBA00022737"/>
    </source>
</evidence>
<accession>A0AAN9RHU3</accession>
<dbReference type="GO" id="GO:0005634">
    <property type="term" value="C:nucleus"/>
    <property type="evidence" value="ECO:0007669"/>
    <property type="project" value="UniProtKB-SubCell"/>
</dbReference>
<dbReference type="InterPro" id="IPR009057">
    <property type="entry name" value="Homeodomain-like_sf"/>
</dbReference>
<dbReference type="PROSITE" id="PS51294">
    <property type="entry name" value="HTH_MYB"/>
    <property type="match status" value="2"/>
</dbReference>
<evidence type="ECO:0000313" key="9">
    <source>
        <dbReference type="EMBL" id="KAK7376865.1"/>
    </source>
</evidence>
<feature type="domain" description="HTH myb-type" evidence="8">
    <location>
        <begin position="23"/>
        <end position="73"/>
    </location>
</feature>
<evidence type="ECO:0000259" key="8">
    <source>
        <dbReference type="PROSITE" id="PS51294"/>
    </source>
</evidence>
<keyword evidence="5" id="KW-0804">Transcription</keyword>
<feature type="domain" description="HTH myb-type" evidence="8">
    <location>
        <begin position="82"/>
        <end position="120"/>
    </location>
</feature>
<evidence type="ECO:0000256" key="4">
    <source>
        <dbReference type="ARBA" id="ARBA00023125"/>
    </source>
</evidence>
<dbReference type="Proteomes" id="UP001374584">
    <property type="component" value="Unassembled WGS sequence"/>
</dbReference>
<dbReference type="EMBL" id="JAYMYR010000002">
    <property type="protein sequence ID" value="KAK7376865.1"/>
    <property type="molecule type" value="Genomic_DNA"/>
</dbReference>
<keyword evidence="6" id="KW-0539">Nucleus</keyword>
<dbReference type="AlphaFoldDB" id="A0AAN9RHU3"/>
<evidence type="ECO:0000313" key="10">
    <source>
        <dbReference type="Proteomes" id="UP001374584"/>
    </source>
</evidence>
<gene>
    <name evidence="9" type="ORF">VNO80_02282</name>
</gene>
<dbReference type="CDD" id="cd00167">
    <property type="entry name" value="SANT"/>
    <property type="match status" value="2"/>
</dbReference>
<dbReference type="Gene3D" id="1.10.10.60">
    <property type="entry name" value="Homeodomain-like"/>
    <property type="match status" value="2"/>
</dbReference>
<dbReference type="InterPro" id="IPR017930">
    <property type="entry name" value="Myb_dom"/>
</dbReference>
<organism evidence="9 10">
    <name type="scientific">Phaseolus coccineus</name>
    <name type="common">Scarlet runner bean</name>
    <name type="synonym">Phaseolus multiflorus</name>
    <dbReference type="NCBI Taxonomy" id="3886"/>
    <lineage>
        <taxon>Eukaryota</taxon>
        <taxon>Viridiplantae</taxon>
        <taxon>Streptophyta</taxon>
        <taxon>Embryophyta</taxon>
        <taxon>Tracheophyta</taxon>
        <taxon>Spermatophyta</taxon>
        <taxon>Magnoliopsida</taxon>
        <taxon>eudicotyledons</taxon>
        <taxon>Gunneridae</taxon>
        <taxon>Pentapetalae</taxon>
        <taxon>rosids</taxon>
        <taxon>fabids</taxon>
        <taxon>Fabales</taxon>
        <taxon>Fabaceae</taxon>
        <taxon>Papilionoideae</taxon>
        <taxon>50 kb inversion clade</taxon>
        <taxon>NPAAA clade</taxon>
        <taxon>indigoferoid/millettioid clade</taxon>
        <taxon>Phaseoleae</taxon>
        <taxon>Phaseolus</taxon>
    </lineage>
</organism>
<reference evidence="9 10" key="1">
    <citation type="submission" date="2024-01" db="EMBL/GenBank/DDBJ databases">
        <title>The genomes of 5 underutilized Papilionoideae crops provide insights into root nodulation and disease resistanc.</title>
        <authorList>
            <person name="Jiang F."/>
        </authorList>
    </citation>
    <scope>NUCLEOTIDE SEQUENCE [LARGE SCALE GENOMIC DNA]</scope>
    <source>
        <strain evidence="9">JINMINGXINNONG_FW02</strain>
        <tissue evidence="9">Leaves</tissue>
    </source>
</reference>
<keyword evidence="3" id="KW-0805">Transcription regulation</keyword>
<dbReference type="InterPro" id="IPR001005">
    <property type="entry name" value="SANT/Myb"/>
</dbReference>
<evidence type="ECO:0000256" key="5">
    <source>
        <dbReference type="ARBA" id="ARBA00023163"/>
    </source>
</evidence>
<keyword evidence="2" id="KW-0677">Repeat</keyword>
<dbReference type="GO" id="GO:0000981">
    <property type="term" value="F:DNA-binding transcription factor activity, RNA polymerase II-specific"/>
    <property type="evidence" value="ECO:0007669"/>
    <property type="project" value="TreeGrafter"/>
</dbReference>
<comment type="subcellular location">
    <subcellularLocation>
        <location evidence="1">Nucleus</location>
    </subcellularLocation>
</comment>
<protein>
    <submittedName>
        <fullName evidence="9">Uncharacterized protein</fullName>
    </submittedName>
</protein>
<sequence>MKKDLGLTGISYKLCVTWTSGIKGSWSVEEDRVLTEFVEAHGPRNWALISRHIKDRSGKLCRFRWCNQLEYRPFTTRENSVILHAHDRLGNKWATVVRMFPDRTDNTVKNHWNATLKRMVSQQCQQCHFGDEPLTLALPKSGCSDSTTGFRKVRDLTQFFDNLGSNKELFKY</sequence>
<dbReference type="SUPFAM" id="SSF46689">
    <property type="entry name" value="Homeodomain-like"/>
    <property type="match status" value="1"/>
</dbReference>
<evidence type="ECO:0000256" key="1">
    <source>
        <dbReference type="ARBA" id="ARBA00004123"/>
    </source>
</evidence>